<feature type="transmembrane region" description="Helical" evidence="2">
    <location>
        <begin position="364"/>
        <end position="383"/>
    </location>
</feature>
<dbReference type="HOGENOM" id="CLU_007041_3_1_5"/>
<feature type="transmembrane region" description="Helical" evidence="2">
    <location>
        <begin position="100"/>
        <end position="117"/>
    </location>
</feature>
<keyword evidence="2" id="KW-0812">Transmembrane</keyword>
<dbReference type="AlphaFoldDB" id="A3U0C4"/>
<feature type="transmembrane region" description="Helical" evidence="2">
    <location>
        <begin position="295"/>
        <end position="316"/>
    </location>
</feature>
<dbReference type="EMBL" id="AAMO01000008">
    <property type="protein sequence ID" value="EAQ02215.1"/>
    <property type="molecule type" value="Genomic_DNA"/>
</dbReference>
<keyword evidence="1" id="KW-1003">Cell membrane</keyword>
<feature type="transmembrane region" description="Helical" evidence="2">
    <location>
        <begin position="561"/>
        <end position="582"/>
    </location>
</feature>
<dbReference type="PANTHER" id="PTHR43849:SF2">
    <property type="entry name" value="BLL3936 PROTEIN"/>
    <property type="match status" value="1"/>
</dbReference>
<dbReference type="Pfam" id="PF06808">
    <property type="entry name" value="DctM"/>
    <property type="match status" value="1"/>
</dbReference>
<feature type="transmembrane region" description="Helical" evidence="2">
    <location>
        <begin position="337"/>
        <end position="358"/>
    </location>
</feature>
<dbReference type="GO" id="GO:0005886">
    <property type="term" value="C:plasma membrane"/>
    <property type="evidence" value="ECO:0007669"/>
    <property type="project" value="UniProtKB-SubCell"/>
</dbReference>
<dbReference type="STRING" id="252305.OB2597_19071"/>
<feature type="transmembrane region" description="Helical" evidence="2">
    <location>
        <begin position="532"/>
        <end position="549"/>
    </location>
</feature>
<keyword evidence="5" id="KW-1185">Reference proteome</keyword>
<feature type="transmembrane region" description="Helical" evidence="2">
    <location>
        <begin position="177"/>
        <end position="198"/>
    </location>
</feature>
<dbReference type="PANTHER" id="PTHR43849">
    <property type="entry name" value="BLL3936 PROTEIN"/>
    <property type="match status" value="1"/>
</dbReference>
<feature type="domain" description="TRAP C4-dicarboxylate transport system permease DctM subunit" evidence="3">
    <location>
        <begin position="111"/>
        <end position="553"/>
    </location>
</feature>
<feature type="transmembrane region" description="Helical" evidence="2">
    <location>
        <begin position="12"/>
        <end position="32"/>
    </location>
</feature>
<dbReference type="Proteomes" id="UP000004318">
    <property type="component" value="Unassembled WGS sequence"/>
</dbReference>
<comment type="function">
    <text evidence="1">Part of the tripartite ATP-independent periplasmic (TRAP) transport system.</text>
</comment>
<comment type="subcellular location">
    <subcellularLocation>
        <location evidence="1">Cell inner membrane</location>
        <topology evidence="1">Multi-pass membrane protein</topology>
    </subcellularLocation>
</comment>
<feature type="transmembrane region" description="Helical" evidence="2">
    <location>
        <begin position="38"/>
        <end position="58"/>
    </location>
</feature>
<dbReference type="InterPro" id="IPR010656">
    <property type="entry name" value="DctM"/>
</dbReference>
<accession>A3U0C4</accession>
<feature type="transmembrane region" description="Helical" evidence="2">
    <location>
        <begin position="612"/>
        <end position="631"/>
    </location>
</feature>
<evidence type="ECO:0000313" key="5">
    <source>
        <dbReference type="Proteomes" id="UP000004318"/>
    </source>
</evidence>
<evidence type="ECO:0000259" key="3">
    <source>
        <dbReference type="Pfam" id="PF06808"/>
    </source>
</evidence>
<feature type="transmembrane region" description="Helical" evidence="2">
    <location>
        <begin position="219"/>
        <end position="239"/>
    </location>
</feature>
<feature type="transmembrane region" description="Helical" evidence="2">
    <location>
        <begin position="70"/>
        <end position="88"/>
    </location>
</feature>
<evidence type="ECO:0000256" key="1">
    <source>
        <dbReference type="RuleBase" id="RU369079"/>
    </source>
</evidence>
<keyword evidence="1" id="KW-0813">Transport</keyword>
<dbReference type="InterPro" id="IPR011853">
    <property type="entry name" value="TRAP_DctM-Dct_fused"/>
</dbReference>
<dbReference type="GO" id="GO:0022857">
    <property type="term" value="F:transmembrane transporter activity"/>
    <property type="evidence" value="ECO:0007669"/>
    <property type="project" value="UniProtKB-UniRule"/>
</dbReference>
<evidence type="ECO:0000313" key="4">
    <source>
        <dbReference type="EMBL" id="EAQ02215.1"/>
    </source>
</evidence>
<feature type="transmembrane region" description="Helical" evidence="2">
    <location>
        <begin position="497"/>
        <end position="520"/>
    </location>
</feature>
<feature type="transmembrane region" description="Helical" evidence="2">
    <location>
        <begin position="589"/>
        <end position="606"/>
    </location>
</feature>
<feature type="transmembrane region" description="Helical" evidence="2">
    <location>
        <begin position="124"/>
        <end position="141"/>
    </location>
</feature>
<reference evidence="4 5" key="1">
    <citation type="journal article" date="2010" name="J. Bacteriol.">
        <title>Genome sequences of Oceanicola granulosus HTCC2516(T) and Oceanicola batsensis HTCC2597(TDelta).</title>
        <authorList>
            <person name="Thrash J.C."/>
            <person name="Cho J.C."/>
            <person name="Vergin K.L."/>
            <person name="Giovannoni S.J."/>
        </authorList>
    </citation>
    <scope>NUCLEOTIDE SEQUENCE [LARGE SCALE GENOMIC DNA]</scope>
    <source>
        <strain evidence="5">ATCC BAA-863 / DSM 15984 / KCTC 12145 / HTCC2597</strain>
    </source>
</reference>
<organism evidence="4 5">
    <name type="scientific">Pseudooceanicola batsensis (strain ATCC BAA-863 / DSM 15984 / KCTC 12145 / HTCC2597)</name>
    <name type="common">Oceanicola batsensis</name>
    <dbReference type="NCBI Taxonomy" id="252305"/>
    <lineage>
        <taxon>Bacteria</taxon>
        <taxon>Pseudomonadati</taxon>
        <taxon>Pseudomonadota</taxon>
        <taxon>Alphaproteobacteria</taxon>
        <taxon>Rhodobacterales</taxon>
        <taxon>Paracoccaceae</taxon>
        <taxon>Pseudooceanicola</taxon>
    </lineage>
</organism>
<dbReference type="RefSeq" id="WP_009803757.1">
    <property type="nucleotide sequence ID" value="NZ_AAMO01000008.1"/>
</dbReference>
<comment type="caution">
    <text evidence="4">The sequence shown here is derived from an EMBL/GenBank/DDBJ whole genome shotgun (WGS) entry which is preliminary data.</text>
</comment>
<name>A3U0C4_PSEBH</name>
<keyword evidence="2" id="KW-1133">Transmembrane helix</keyword>
<proteinExistence type="predicted"/>
<dbReference type="NCBIfam" id="TIGR02123">
    <property type="entry name" value="TRAP_fused"/>
    <property type="match status" value="1"/>
</dbReference>
<evidence type="ECO:0000256" key="2">
    <source>
        <dbReference type="SAM" id="Phobius"/>
    </source>
</evidence>
<gene>
    <name evidence="4" type="ORF">OB2597_19071</name>
</gene>
<sequence length="645" mass="67952">MDNSPARHLFQVIARVLAFLVPLVAVIWVLAIPQRMGFLIYPEQVAALMLGAALCVAFSRDAATSSGPKLLIDAVLAILALSVGAYVYVRFPVLSEGSHLYPTEAFILGLLVALLVLEGLRRVVGWTLVIITLTMFCYALWGHLVPGPLRGRGQEFADVMRFIGTDSAGTWGSALQIAAFVVVIFVLFGGVLLAVGGGDFFTQIATRFAGRGPGNTAKIAVVASGLFGSISGSAVSNVMSTGVMTIPMMRRSGFRPDQAGAIESVASTGGQLAPPVMGAAAFLMAELLQMPYKSILLAAILPAVIYYLSLYVQIDFIARRDDHRSADWIEHRPMRQVIADGWLPLAAFVVLLGSIFAWNTRAEVAAIWALGLIVVVALGFWVLRVVNVSWGPAVSPKELAAGITKTGGQVCDVLLICAAAGMIIGLLATTGLGFSLSLFLIQFGGQNLFGLLVVTAIVGIVLGLGLPTTGVYLLLATMTAPALVQLGIPSLSAHMFVFYYGMLSMITPPIALAAYAAASISGAPQIRTGVQAFRFGWIAYFLPFLFIYKPGLLMSGPWYDIAYVFASSVAALALVSAALIGHALGRIPLPARIGAAVLGIAMIAPLRQIGPAALEFGVSALGIAVIAIYVLRMRSGPGTMTALRD</sequence>
<feature type="transmembrane region" description="Helical" evidence="2">
    <location>
        <begin position="447"/>
        <end position="464"/>
    </location>
</feature>
<keyword evidence="2" id="KW-0472">Membrane</keyword>
<keyword evidence="1" id="KW-0997">Cell inner membrane</keyword>
<feature type="transmembrane region" description="Helical" evidence="2">
    <location>
        <begin position="413"/>
        <end position="441"/>
    </location>
</feature>
<protein>
    <recommendedName>
        <fullName evidence="3">TRAP C4-dicarboxylate transport system permease DctM subunit domain-containing protein</fullName>
    </recommendedName>
</protein>
<dbReference type="OrthoDB" id="9759894at2"/>